<reference evidence="1 2" key="1">
    <citation type="submission" date="2021-11" db="EMBL/GenBank/DDBJ databases">
        <title>Seasonal and diel survey of microbial diversity of the Tyrrhenian coast.</title>
        <authorList>
            <person name="Gattoni G."/>
            <person name="Corral P."/>
        </authorList>
    </citation>
    <scope>NUCLEOTIDE SEQUENCE [LARGE SCALE GENOMIC DNA]</scope>
    <source>
        <strain evidence="1 2">Mr9</strain>
    </source>
</reference>
<dbReference type="Proteomes" id="UP001197770">
    <property type="component" value="Unassembled WGS sequence"/>
</dbReference>
<protein>
    <submittedName>
        <fullName evidence="1">Uncharacterized protein</fullName>
    </submittedName>
</protein>
<keyword evidence="2" id="KW-1185">Reference proteome</keyword>
<comment type="caution">
    <text evidence="1">The sequence shown here is derived from an EMBL/GenBank/DDBJ whole genome shotgun (WGS) entry which is preliminary data.</text>
</comment>
<organism evidence="1 2">
    <name type="scientific">Leeuwenhoekiella parthenopeia</name>
    <dbReference type="NCBI Taxonomy" id="2890320"/>
    <lineage>
        <taxon>Bacteria</taxon>
        <taxon>Pseudomonadati</taxon>
        <taxon>Bacteroidota</taxon>
        <taxon>Flavobacteriia</taxon>
        <taxon>Flavobacteriales</taxon>
        <taxon>Flavobacteriaceae</taxon>
        <taxon>Leeuwenhoekiella</taxon>
    </lineage>
</organism>
<dbReference type="RefSeq" id="WP_228228772.1">
    <property type="nucleotide sequence ID" value="NZ_JAJGMW010000003.1"/>
</dbReference>
<evidence type="ECO:0000313" key="1">
    <source>
        <dbReference type="EMBL" id="MCC4211660.1"/>
    </source>
</evidence>
<name>A0ABS8GPP5_9FLAO</name>
<gene>
    <name evidence="1" type="ORF">LLW17_02935</name>
</gene>
<dbReference type="EMBL" id="JAJGMW010000003">
    <property type="protein sequence ID" value="MCC4211660.1"/>
    <property type="molecule type" value="Genomic_DNA"/>
</dbReference>
<proteinExistence type="predicted"/>
<evidence type="ECO:0000313" key="2">
    <source>
        <dbReference type="Proteomes" id="UP001197770"/>
    </source>
</evidence>
<sequence length="79" mass="9656">MDLQTRKLEFIKEFLKIQSEEVLSRLEKALKKEHLEEQFDFLPFTEEEFNFRIDKSLEDSKNLKLTEAHTLLEQIKKWN</sequence>
<accession>A0ABS8GPP5</accession>